<dbReference type="SUPFAM" id="SSF54862">
    <property type="entry name" value="4Fe-4S ferredoxins"/>
    <property type="match status" value="1"/>
</dbReference>
<comment type="caution">
    <text evidence="5">The sequence shown here is derived from an EMBL/GenBank/DDBJ whole genome shotgun (WGS) entry which is preliminary data.</text>
</comment>
<feature type="domain" description="4Fe-4S ferredoxin-type" evidence="4">
    <location>
        <begin position="2"/>
        <end position="31"/>
    </location>
</feature>
<sequence>MPKPRIFRDRCKGCELCVLNCPQKILALSTELNTKGYFYSTLVDGSKCIGCRICAISCPDVAIEIKMNGTMYNFFEY</sequence>
<evidence type="ECO:0000313" key="5">
    <source>
        <dbReference type="EMBL" id="OGL48895.1"/>
    </source>
</evidence>
<dbReference type="AlphaFoldDB" id="A0A1F7S504"/>
<protein>
    <recommendedName>
        <fullName evidence="4">4Fe-4S ferredoxin-type domain-containing protein</fullName>
    </recommendedName>
</protein>
<proteinExistence type="predicted"/>
<evidence type="ECO:0000256" key="2">
    <source>
        <dbReference type="ARBA" id="ARBA00023004"/>
    </source>
</evidence>
<dbReference type="PANTHER" id="PTHR43122">
    <property type="entry name" value="FERREDOXIN SUBUNIT OF PYRUVATE:FLAVODOXIN OXIDOREDUCTASE-RELATED"/>
    <property type="match status" value="1"/>
</dbReference>
<name>A0A1F7S504_9BACT</name>
<dbReference type="GO" id="GO:0046872">
    <property type="term" value="F:metal ion binding"/>
    <property type="evidence" value="ECO:0007669"/>
    <property type="project" value="UniProtKB-KW"/>
</dbReference>
<keyword evidence="1" id="KW-0479">Metal-binding</keyword>
<organism evidence="5 6">
    <name type="scientific">Candidatus Schekmanbacteria bacterium RBG_13_48_7</name>
    <dbReference type="NCBI Taxonomy" id="1817878"/>
    <lineage>
        <taxon>Bacteria</taxon>
        <taxon>Candidatus Schekmaniibacteriota</taxon>
    </lineage>
</organism>
<dbReference type="EMBL" id="MGDD01000026">
    <property type="protein sequence ID" value="OGL48895.1"/>
    <property type="molecule type" value="Genomic_DNA"/>
</dbReference>
<evidence type="ECO:0000313" key="6">
    <source>
        <dbReference type="Proteomes" id="UP000179266"/>
    </source>
</evidence>
<dbReference type="Proteomes" id="UP000179266">
    <property type="component" value="Unassembled WGS sequence"/>
</dbReference>
<dbReference type="InterPro" id="IPR017900">
    <property type="entry name" value="4Fe4S_Fe_S_CS"/>
</dbReference>
<evidence type="ECO:0000256" key="1">
    <source>
        <dbReference type="ARBA" id="ARBA00022723"/>
    </source>
</evidence>
<reference evidence="5 6" key="1">
    <citation type="journal article" date="2016" name="Nat. Commun.">
        <title>Thousands of microbial genomes shed light on interconnected biogeochemical processes in an aquifer system.</title>
        <authorList>
            <person name="Anantharaman K."/>
            <person name="Brown C.T."/>
            <person name="Hug L.A."/>
            <person name="Sharon I."/>
            <person name="Castelle C.J."/>
            <person name="Probst A.J."/>
            <person name="Thomas B.C."/>
            <person name="Singh A."/>
            <person name="Wilkins M.J."/>
            <person name="Karaoz U."/>
            <person name="Brodie E.L."/>
            <person name="Williams K.H."/>
            <person name="Hubbard S.S."/>
            <person name="Banfield J.F."/>
        </authorList>
    </citation>
    <scope>NUCLEOTIDE SEQUENCE [LARGE SCALE GENOMIC DNA]</scope>
</reference>
<keyword evidence="2" id="KW-0408">Iron</keyword>
<gene>
    <name evidence="5" type="ORF">A2161_11830</name>
</gene>
<keyword evidence="3" id="KW-0411">Iron-sulfur</keyword>
<dbReference type="PANTHER" id="PTHR43122:SF1">
    <property type="entry name" value="IRON-SULFUR-BINDING PROTEIN"/>
    <property type="match status" value="1"/>
</dbReference>
<dbReference type="GO" id="GO:0051536">
    <property type="term" value="F:iron-sulfur cluster binding"/>
    <property type="evidence" value="ECO:0007669"/>
    <property type="project" value="UniProtKB-KW"/>
</dbReference>
<accession>A0A1F7S504</accession>
<dbReference type="InterPro" id="IPR017896">
    <property type="entry name" value="4Fe4S_Fe-S-bd"/>
</dbReference>
<dbReference type="Gene3D" id="3.30.70.20">
    <property type="match status" value="1"/>
</dbReference>
<evidence type="ECO:0000256" key="3">
    <source>
        <dbReference type="ARBA" id="ARBA00023014"/>
    </source>
</evidence>
<feature type="domain" description="4Fe-4S ferredoxin-type" evidence="4">
    <location>
        <begin position="39"/>
        <end position="68"/>
    </location>
</feature>
<dbReference type="PROSITE" id="PS51379">
    <property type="entry name" value="4FE4S_FER_2"/>
    <property type="match status" value="2"/>
</dbReference>
<dbReference type="PROSITE" id="PS00198">
    <property type="entry name" value="4FE4S_FER_1"/>
    <property type="match status" value="1"/>
</dbReference>
<evidence type="ECO:0000259" key="4">
    <source>
        <dbReference type="PROSITE" id="PS51379"/>
    </source>
</evidence>
<dbReference type="Pfam" id="PF12838">
    <property type="entry name" value="Fer4_7"/>
    <property type="match status" value="1"/>
</dbReference>